<feature type="compositionally biased region" description="Basic and acidic residues" evidence="1">
    <location>
        <begin position="60"/>
        <end position="81"/>
    </location>
</feature>
<feature type="compositionally biased region" description="Low complexity" evidence="1">
    <location>
        <begin position="88"/>
        <end position="99"/>
    </location>
</feature>
<evidence type="ECO:0000256" key="1">
    <source>
        <dbReference type="SAM" id="MobiDB-lite"/>
    </source>
</evidence>
<name>A0A8S9SH18_BRACR</name>
<dbReference type="Proteomes" id="UP000712600">
    <property type="component" value="Unassembled WGS sequence"/>
</dbReference>
<feature type="compositionally biased region" description="Polar residues" evidence="1">
    <location>
        <begin position="106"/>
        <end position="136"/>
    </location>
</feature>
<protein>
    <submittedName>
        <fullName evidence="2">Uncharacterized protein</fullName>
    </submittedName>
</protein>
<accession>A0A8S9SH18</accession>
<gene>
    <name evidence="2" type="ORF">F2Q69_00034299</name>
</gene>
<evidence type="ECO:0000313" key="2">
    <source>
        <dbReference type="EMBL" id="KAF3601062.1"/>
    </source>
</evidence>
<dbReference type="EMBL" id="QGKX02000004">
    <property type="protein sequence ID" value="KAF3601062.1"/>
    <property type="molecule type" value="Genomic_DNA"/>
</dbReference>
<dbReference type="AlphaFoldDB" id="A0A8S9SH18"/>
<sequence>MPMSAHGLKPKKVTSSVPTLHKGAMRFTETLNQQEDIRSQGVNTGPKEHESIEEEPPGEILEKDQNKAQDIRQHMFPKEINSEASILPTPTSTTPGSPSLEHKIQKSNGDNISNKWRQNPSQSYTTQKSEPQESEATTVCTIVAKTTPREDQSHEIIPEPIQRRKIKLEPLIFQVRELKEECTAKIKSTPDLMLEGRNNKSTQAVKEPIIHPLAETIWVNLNFTRHIYKISNPGIMHLFPARSVEFISGTEANDHMGDPHKEVTRCLDANVKVKQEVTTRNSLTPDDTPGHAPPTRMPEQSRGAFMSFPLKEEPPDVPSKIKPIKYQGKVQESQKRMKPDLLYLGSDYPILRSKLFQGRGYDVAIKSVAEPEANQLHQSANQRTIKDMCSVKMVYLTNWKSRTLGIIFKATRTRKV</sequence>
<feature type="region of interest" description="Disordered" evidence="1">
    <location>
        <begin position="1"/>
        <end position="136"/>
    </location>
</feature>
<reference evidence="2" key="1">
    <citation type="submission" date="2019-12" db="EMBL/GenBank/DDBJ databases">
        <title>Genome sequencing and annotation of Brassica cretica.</title>
        <authorList>
            <person name="Studholme D.J."/>
            <person name="Sarris P."/>
        </authorList>
    </citation>
    <scope>NUCLEOTIDE SEQUENCE</scope>
    <source>
        <strain evidence="2">PFS-109/04</strain>
        <tissue evidence="2">Leaf</tissue>
    </source>
</reference>
<comment type="caution">
    <text evidence="2">The sequence shown here is derived from an EMBL/GenBank/DDBJ whole genome shotgun (WGS) entry which is preliminary data.</text>
</comment>
<feature type="region of interest" description="Disordered" evidence="1">
    <location>
        <begin position="278"/>
        <end position="300"/>
    </location>
</feature>
<evidence type="ECO:0000313" key="3">
    <source>
        <dbReference type="Proteomes" id="UP000712600"/>
    </source>
</evidence>
<organism evidence="2 3">
    <name type="scientific">Brassica cretica</name>
    <name type="common">Mustard</name>
    <dbReference type="NCBI Taxonomy" id="69181"/>
    <lineage>
        <taxon>Eukaryota</taxon>
        <taxon>Viridiplantae</taxon>
        <taxon>Streptophyta</taxon>
        <taxon>Embryophyta</taxon>
        <taxon>Tracheophyta</taxon>
        <taxon>Spermatophyta</taxon>
        <taxon>Magnoliopsida</taxon>
        <taxon>eudicotyledons</taxon>
        <taxon>Gunneridae</taxon>
        <taxon>Pentapetalae</taxon>
        <taxon>rosids</taxon>
        <taxon>malvids</taxon>
        <taxon>Brassicales</taxon>
        <taxon>Brassicaceae</taxon>
        <taxon>Brassiceae</taxon>
        <taxon>Brassica</taxon>
    </lineage>
</organism>
<proteinExistence type="predicted"/>